<reference evidence="7" key="2">
    <citation type="submission" date="2023-10" db="EMBL/GenBank/DDBJ databases">
        <authorList>
            <person name="Van Westerhoven A."/>
        </authorList>
    </citation>
    <scope>NUCLEOTIDE SEQUENCE</scope>
    <source>
        <strain evidence="7">P124</strain>
    </source>
</reference>
<name>A0ABR0E2B2_ZASCE</name>
<dbReference type="EMBL" id="JAXOVC010000001">
    <property type="protein sequence ID" value="KAK4507489.1"/>
    <property type="molecule type" value="Genomic_DNA"/>
</dbReference>
<dbReference type="InterPro" id="IPR021858">
    <property type="entry name" value="Fun_TF"/>
</dbReference>
<dbReference type="Proteomes" id="UP001305779">
    <property type="component" value="Unassembled WGS sequence"/>
</dbReference>
<keyword evidence="5" id="KW-0804">Transcription</keyword>
<sequence length="398" mass="44774">MMYTLPTPDDAPCLEVLEFFRHRTLPLLQKFQPSSLWDVSAPQLMLSTSSFRSVAIALAHQQRLAEGLGTAGKNAAKEDADRAYADAISLVRRSIDAYTGEDPTTLAFECLLLVILESLRSSQSEMIIHLHHGIRIVFESSRKTLQSGDMREIGRCLRQYGVSTMLLNPFLPPARQTQDLMWRTSRVDDDMPGDHTNDDLHAVSNEVYRLILDTLAIMHHVSFDDGHLGLVFCEEVARAKTQQSRLENLFDRRRQTPIDEDSQLRSLWDLTEARCLLAKAHLNYAWACDTNAFNAETETFRGVIGLLDSAISRIERNEGAKPTLTFSVGLGAISALELVIWRCSDVDLRREALSLMERCPRREGLWNADERSKLWRGDNDLPAHGYGSVGTEAAVSVF</sequence>
<dbReference type="Pfam" id="PF11951">
    <property type="entry name" value="Fungal_trans_2"/>
    <property type="match status" value="1"/>
</dbReference>
<dbReference type="InterPro" id="IPR052360">
    <property type="entry name" value="Transcr_Regulatory_Proteins"/>
</dbReference>
<keyword evidence="6" id="KW-0539">Nucleus</keyword>
<organism evidence="7 9">
    <name type="scientific">Zasmidium cellare</name>
    <name type="common">Wine cellar mold</name>
    <name type="synonym">Racodium cellare</name>
    <dbReference type="NCBI Taxonomy" id="395010"/>
    <lineage>
        <taxon>Eukaryota</taxon>
        <taxon>Fungi</taxon>
        <taxon>Dikarya</taxon>
        <taxon>Ascomycota</taxon>
        <taxon>Pezizomycotina</taxon>
        <taxon>Dothideomycetes</taxon>
        <taxon>Dothideomycetidae</taxon>
        <taxon>Mycosphaerellales</taxon>
        <taxon>Mycosphaerellaceae</taxon>
        <taxon>Zasmidium</taxon>
    </lineage>
</organism>
<evidence type="ECO:0000256" key="1">
    <source>
        <dbReference type="ARBA" id="ARBA00022723"/>
    </source>
</evidence>
<evidence type="ECO:0000256" key="5">
    <source>
        <dbReference type="ARBA" id="ARBA00023163"/>
    </source>
</evidence>
<dbReference type="PANTHER" id="PTHR36206">
    <property type="entry name" value="ASPERCRYPTIN BIOSYNTHESIS CLUSTER-SPECIFIC TRANSCRIPTION REGULATOR ATNN-RELATED"/>
    <property type="match status" value="1"/>
</dbReference>
<comment type="caution">
    <text evidence="7">The sequence shown here is derived from an EMBL/GenBank/DDBJ whole genome shotgun (WGS) entry which is preliminary data.</text>
</comment>
<dbReference type="PANTHER" id="PTHR36206:SF12">
    <property type="entry name" value="ASPERCRYPTIN BIOSYNTHESIS CLUSTER-SPECIFIC TRANSCRIPTION REGULATOR ATNN-RELATED"/>
    <property type="match status" value="1"/>
</dbReference>
<keyword evidence="4" id="KW-0238">DNA-binding</keyword>
<evidence type="ECO:0000313" key="8">
    <source>
        <dbReference type="EMBL" id="KAK4507489.1"/>
    </source>
</evidence>
<evidence type="ECO:0000256" key="6">
    <source>
        <dbReference type="ARBA" id="ARBA00023242"/>
    </source>
</evidence>
<keyword evidence="2" id="KW-0862">Zinc</keyword>
<reference evidence="7 9" key="1">
    <citation type="journal article" date="2023" name="G3 (Bethesda)">
        <title>A chromosome-level genome assembly of Zasmidium syzygii isolated from banana leaves.</title>
        <authorList>
            <person name="van Westerhoven A.C."/>
            <person name="Mehrabi R."/>
            <person name="Talebi R."/>
            <person name="Steentjes M.B.F."/>
            <person name="Corcolon B."/>
            <person name="Chong P.A."/>
            <person name="Kema G.H.J."/>
            <person name="Seidl M.F."/>
        </authorList>
    </citation>
    <scope>NUCLEOTIDE SEQUENCE [LARGE SCALE GENOMIC DNA]</scope>
    <source>
        <strain evidence="7 9">P124</strain>
    </source>
</reference>
<keyword evidence="9" id="KW-1185">Reference proteome</keyword>
<keyword evidence="1" id="KW-0479">Metal-binding</keyword>
<evidence type="ECO:0000256" key="3">
    <source>
        <dbReference type="ARBA" id="ARBA00023015"/>
    </source>
</evidence>
<protein>
    <submittedName>
        <fullName evidence="7">Uncharacterized protein</fullName>
    </submittedName>
</protein>
<evidence type="ECO:0000313" key="9">
    <source>
        <dbReference type="Proteomes" id="UP001305779"/>
    </source>
</evidence>
<accession>A0ABR0E2B2</accession>
<keyword evidence="3" id="KW-0805">Transcription regulation</keyword>
<gene>
    <name evidence="8" type="ORF">PRZ48_001224</name>
    <name evidence="7" type="ORF">PRZ48_012827</name>
</gene>
<evidence type="ECO:0000313" key="7">
    <source>
        <dbReference type="EMBL" id="KAK4495559.1"/>
    </source>
</evidence>
<evidence type="ECO:0000256" key="4">
    <source>
        <dbReference type="ARBA" id="ARBA00023125"/>
    </source>
</evidence>
<dbReference type="EMBL" id="JAXOVC010000011">
    <property type="protein sequence ID" value="KAK4495559.1"/>
    <property type="molecule type" value="Genomic_DNA"/>
</dbReference>
<evidence type="ECO:0000256" key="2">
    <source>
        <dbReference type="ARBA" id="ARBA00022833"/>
    </source>
</evidence>
<proteinExistence type="predicted"/>